<evidence type="ECO:0000313" key="2">
    <source>
        <dbReference type="Proteomes" id="UP000571017"/>
    </source>
</evidence>
<gene>
    <name evidence="1" type="ORF">H0266_04565</name>
</gene>
<protein>
    <submittedName>
        <fullName evidence="1">2'-5' RNA ligase family protein</fullName>
    </submittedName>
</protein>
<proteinExistence type="predicted"/>
<dbReference type="Proteomes" id="UP000571017">
    <property type="component" value="Unassembled WGS sequence"/>
</dbReference>
<organism evidence="1 2">
    <name type="scientific">Halobacillus locisalis</name>
    <dbReference type="NCBI Taxonomy" id="220753"/>
    <lineage>
        <taxon>Bacteria</taxon>
        <taxon>Bacillati</taxon>
        <taxon>Bacillota</taxon>
        <taxon>Bacilli</taxon>
        <taxon>Bacillales</taxon>
        <taxon>Bacillaceae</taxon>
        <taxon>Halobacillus</taxon>
    </lineage>
</organism>
<accession>A0A838CPX1</accession>
<name>A0A838CPX1_9BACI</name>
<dbReference type="InterPro" id="IPR009097">
    <property type="entry name" value="Cyclic_Pdiesterase"/>
</dbReference>
<reference evidence="1 2" key="1">
    <citation type="journal article" date="2004" name="Extremophiles">
        <title>Halobacillus locisalis sp. nov., a halophilic bacterium isolated from a marine solar saltern of the Yellow Sea in Korea.</title>
        <authorList>
            <person name="Yoon J.H."/>
            <person name="Kang K.H."/>
            <person name="Oh T.K."/>
            <person name="Park Y.H."/>
        </authorList>
    </citation>
    <scope>NUCLEOTIDE SEQUENCE [LARGE SCALE GENOMIC DNA]</scope>
    <source>
        <strain evidence="1 2">KCTC 3788</strain>
    </source>
</reference>
<dbReference type="Pfam" id="PF13563">
    <property type="entry name" value="2_5_RNA_ligase2"/>
    <property type="match status" value="1"/>
</dbReference>
<dbReference type="AlphaFoldDB" id="A0A838CPX1"/>
<evidence type="ECO:0000313" key="1">
    <source>
        <dbReference type="EMBL" id="MBA2174172.1"/>
    </source>
</evidence>
<keyword evidence="1" id="KW-0436">Ligase</keyword>
<sequence>MTTHYFIGIVPPEEVFEKIEEFRLGWLMDMSSESHITLKAQPGLTSDERWIDHVRDLCGTIRPFSVTLGSPAYFNEDILYLTVQSEPLISLHRQLVHLLTPSQNEIEQYFELDGFVPHLTLVKQQYGLSKLELSGMEEAAENTLAPYPTFEATFIRIYRLTTGQNRYERLLDIPLRA</sequence>
<dbReference type="Gene3D" id="3.90.1140.10">
    <property type="entry name" value="Cyclic phosphodiesterase"/>
    <property type="match status" value="1"/>
</dbReference>
<keyword evidence="2" id="KW-1185">Reference proteome</keyword>
<dbReference type="RefSeq" id="WP_181471184.1">
    <property type="nucleotide sequence ID" value="NZ_JACEFG010000001.1"/>
</dbReference>
<dbReference type="SUPFAM" id="SSF55144">
    <property type="entry name" value="LigT-like"/>
    <property type="match status" value="1"/>
</dbReference>
<comment type="caution">
    <text evidence="1">The sequence shown here is derived from an EMBL/GenBank/DDBJ whole genome shotgun (WGS) entry which is preliminary data.</text>
</comment>
<dbReference type="EMBL" id="JACEFG010000001">
    <property type="protein sequence ID" value="MBA2174172.1"/>
    <property type="molecule type" value="Genomic_DNA"/>
</dbReference>
<dbReference type="GO" id="GO:0016874">
    <property type="term" value="F:ligase activity"/>
    <property type="evidence" value="ECO:0007669"/>
    <property type="project" value="UniProtKB-KW"/>
</dbReference>